<reference evidence="3 4" key="1">
    <citation type="submission" date="2019-12" db="EMBL/GenBank/DDBJ databases">
        <authorList>
            <person name="Floudas D."/>
            <person name="Bentzer J."/>
            <person name="Ahren D."/>
            <person name="Johansson T."/>
            <person name="Persson P."/>
            <person name="Tunlid A."/>
        </authorList>
    </citation>
    <scope>NUCLEOTIDE SEQUENCE [LARGE SCALE GENOMIC DNA]</scope>
    <source>
        <strain evidence="3 4">CBS 102.39</strain>
    </source>
</reference>
<evidence type="ECO:0000313" key="3">
    <source>
        <dbReference type="EMBL" id="KAF4614122.1"/>
    </source>
</evidence>
<keyword evidence="2" id="KW-0812">Transmembrane</keyword>
<sequence length="532" mass="61980">MPTQIVEGRLRRPLTGYRSDGEKERSAEEGLDNDTQRPFSIMSFVKNTKNLLPLPFGNNKKQVYNSSHVQKTRRRWLLIILGGALFFFVYRYNKNHVGTVPPKVDLDLPPTYEKLWEWERNLPQHNLDNPYPEGRNGRYVHFKSQIQMLGWNNQLNEVLMNCWLAYKSKRAYVYQNYRWKTDYYPWPREKAPPGGEWPPTTPANALMSGPAVGGSWDPGDDAPRSVNVDYWNKVCPESERRIINTGDVKPPIMWEDGITIFSHWEKLLLEAPERCIEIQSADRSVDNFPQVFDLFLWGSDRILPLWEGFKNSPVSRLFATSPVVQSAVDRNEYLFQPRVPRTSTPFSNNPYERMLAVHLRRGDYQEACMGLANWNSTFYSWNLLPELPDKFSTPPGYTYGKNTPENIEIYFTHCYPTDEFILEKIRNSKREYLAATKKGEHRTLDVLYFLTNDKTGWVDKLKDKFKSEGWHTIVATKDLQLDQEQKDVSMAVDMDIARKAAVFIGNGWSSFTSNIVHRRMIDGKEPISTRFF</sequence>
<gene>
    <name evidence="3" type="ORF">D9613_007459</name>
</gene>
<feature type="transmembrane region" description="Helical" evidence="2">
    <location>
        <begin position="76"/>
        <end position="93"/>
    </location>
</feature>
<evidence type="ECO:0000256" key="1">
    <source>
        <dbReference type="SAM" id="MobiDB-lite"/>
    </source>
</evidence>
<feature type="compositionally biased region" description="Basic and acidic residues" evidence="1">
    <location>
        <begin position="19"/>
        <end position="28"/>
    </location>
</feature>
<dbReference type="Proteomes" id="UP000521872">
    <property type="component" value="Unassembled WGS sequence"/>
</dbReference>
<name>A0A8H4QPM8_9AGAR</name>
<accession>A0A8H4QPM8</accession>
<keyword evidence="2" id="KW-1133">Transmembrane helix</keyword>
<dbReference type="CDD" id="cd11296">
    <property type="entry name" value="O-FucT_like"/>
    <property type="match status" value="1"/>
</dbReference>
<protein>
    <submittedName>
        <fullName evidence="3">Uncharacterized protein</fullName>
    </submittedName>
</protein>
<evidence type="ECO:0000256" key="2">
    <source>
        <dbReference type="SAM" id="Phobius"/>
    </source>
</evidence>
<dbReference type="AlphaFoldDB" id="A0A8H4QPM8"/>
<dbReference type="Gene3D" id="3.40.50.11350">
    <property type="match status" value="1"/>
</dbReference>
<comment type="caution">
    <text evidence="3">The sequence shown here is derived from an EMBL/GenBank/DDBJ whole genome shotgun (WGS) entry which is preliminary data.</text>
</comment>
<keyword evidence="4" id="KW-1185">Reference proteome</keyword>
<dbReference type="EMBL" id="JAACJL010000045">
    <property type="protein sequence ID" value="KAF4614122.1"/>
    <property type="molecule type" value="Genomic_DNA"/>
</dbReference>
<keyword evidence="2" id="KW-0472">Membrane</keyword>
<organism evidence="3 4">
    <name type="scientific">Agrocybe pediades</name>
    <dbReference type="NCBI Taxonomy" id="84607"/>
    <lineage>
        <taxon>Eukaryota</taxon>
        <taxon>Fungi</taxon>
        <taxon>Dikarya</taxon>
        <taxon>Basidiomycota</taxon>
        <taxon>Agaricomycotina</taxon>
        <taxon>Agaricomycetes</taxon>
        <taxon>Agaricomycetidae</taxon>
        <taxon>Agaricales</taxon>
        <taxon>Agaricineae</taxon>
        <taxon>Strophariaceae</taxon>
        <taxon>Agrocybe</taxon>
    </lineage>
</organism>
<evidence type="ECO:0000313" key="4">
    <source>
        <dbReference type="Proteomes" id="UP000521872"/>
    </source>
</evidence>
<proteinExistence type="predicted"/>
<feature type="region of interest" description="Disordered" evidence="1">
    <location>
        <begin position="12"/>
        <end position="34"/>
    </location>
</feature>